<keyword evidence="3" id="KW-1185">Reference proteome</keyword>
<feature type="region of interest" description="Disordered" evidence="1">
    <location>
        <begin position="1"/>
        <end position="62"/>
    </location>
</feature>
<evidence type="ECO:0000313" key="2">
    <source>
        <dbReference type="EMBL" id="EKU88748.1"/>
    </source>
</evidence>
<proteinExistence type="predicted"/>
<name>K9DW91_9BACE</name>
<protein>
    <recommendedName>
        <fullName evidence="4">DUF3408 domain-containing protein</fullName>
    </recommendedName>
</protein>
<dbReference type="STRING" id="742727.HMPREF9447_04066"/>
<organism evidence="2 3">
    <name type="scientific">Bacteroides oleiciplenus YIT 12058</name>
    <dbReference type="NCBI Taxonomy" id="742727"/>
    <lineage>
        <taxon>Bacteria</taxon>
        <taxon>Pseudomonadati</taxon>
        <taxon>Bacteroidota</taxon>
        <taxon>Bacteroidia</taxon>
        <taxon>Bacteroidales</taxon>
        <taxon>Bacteroidaceae</taxon>
        <taxon>Bacteroides</taxon>
    </lineage>
</organism>
<evidence type="ECO:0008006" key="4">
    <source>
        <dbReference type="Google" id="ProtNLM"/>
    </source>
</evidence>
<dbReference type="RefSeq" id="WP_009131586.1">
    <property type="nucleotide sequence ID" value="NZ_JH992944.1"/>
</dbReference>
<dbReference type="Pfam" id="PF11888">
    <property type="entry name" value="DUF3408"/>
    <property type="match status" value="1"/>
</dbReference>
<reference evidence="2 3" key="1">
    <citation type="submission" date="2012-09" db="EMBL/GenBank/DDBJ databases">
        <title>The Genome Sequence of Bacteroides oleiciplenus YIT 12058.</title>
        <authorList>
            <consortium name="The Broad Institute Genome Sequencing Platform"/>
            <person name="Earl A."/>
            <person name="Ward D."/>
            <person name="Feldgarden M."/>
            <person name="Gevers D."/>
            <person name="Morotomi M."/>
            <person name="Walker B."/>
            <person name="Young S.K."/>
            <person name="Zeng Q."/>
            <person name="Gargeya S."/>
            <person name="Fitzgerald M."/>
            <person name="Haas B."/>
            <person name="Abouelleil A."/>
            <person name="Alvarado L."/>
            <person name="Arachchi H.M."/>
            <person name="Berlin A.M."/>
            <person name="Chapman S.B."/>
            <person name="Goldberg J."/>
            <person name="Griggs A."/>
            <person name="Gujja S."/>
            <person name="Hansen M."/>
            <person name="Howarth C."/>
            <person name="Imamovic A."/>
            <person name="Larimer J."/>
            <person name="McCowen C."/>
            <person name="Montmayeur A."/>
            <person name="Murphy C."/>
            <person name="Neiman D."/>
            <person name="Pearson M."/>
            <person name="Priest M."/>
            <person name="Roberts A."/>
            <person name="Saif S."/>
            <person name="Shea T."/>
            <person name="Sisk P."/>
            <person name="Sykes S."/>
            <person name="Wortman J."/>
            <person name="Nusbaum C."/>
            <person name="Birren B."/>
        </authorList>
    </citation>
    <scope>NUCLEOTIDE SEQUENCE [LARGE SCALE GENOMIC DNA]</scope>
    <source>
        <strain evidence="2 3">YIT 12058</strain>
    </source>
</reference>
<dbReference type="AlphaFoldDB" id="K9DW91"/>
<dbReference type="OrthoDB" id="949719at2"/>
<sequence>MAKNLDVNIDAGDFLDSFRPELPPPTSPKAGMKGETETEEKEKKEDVLPKNEKSADNGQGKKEAKNLEIEYLELFIRNAATAARDGKLTYVRKEYHDRIMKIIQVIGKNGLSLAGYIDHVLTQHFEQYEEVVKKLYKKNYEDVF</sequence>
<feature type="compositionally biased region" description="Basic and acidic residues" evidence="1">
    <location>
        <begin position="32"/>
        <end position="62"/>
    </location>
</feature>
<comment type="caution">
    <text evidence="2">The sequence shown here is derived from an EMBL/GenBank/DDBJ whole genome shotgun (WGS) entry which is preliminary data.</text>
</comment>
<dbReference type="eggNOG" id="ENOG503138R">
    <property type="taxonomic scope" value="Bacteria"/>
</dbReference>
<gene>
    <name evidence="2" type="ORF">HMPREF9447_04066</name>
</gene>
<evidence type="ECO:0000256" key="1">
    <source>
        <dbReference type="SAM" id="MobiDB-lite"/>
    </source>
</evidence>
<dbReference type="HOGENOM" id="CLU_109344_0_0_10"/>
<evidence type="ECO:0000313" key="3">
    <source>
        <dbReference type="Proteomes" id="UP000009872"/>
    </source>
</evidence>
<dbReference type="EMBL" id="ADLF01000018">
    <property type="protein sequence ID" value="EKU88748.1"/>
    <property type="molecule type" value="Genomic_DNA"/>
</dbReference>
<dbReference type="PATRIC" id="fig|742727.4.peg.4153"/>
<accession>K9DW91</accession>
<dbReference type="Proteomes" id="UP000009872">
    <property type="component" value="Unassembled WGS sequence"/>
</dbReference>
<dbReference type="InterPro" id="IPR021823">
    <property type="entry name" value="DUF3408"/>
</dbReference>